<evidence type="ECO:0000313" key="2">
    <source>
        <dbReference type="EMBL" id="WAC01452.1"/>
    </source>
</evidence>
<sequence length="97" mass="11189">MNLSTDVLFENIFSHAHGGIAIVNAEGRWIKVNQSIIDLFGYSEKELYQLSFQDITHRDDLDLDLGPMHQLLEGKTEKYQIEKCYFHKKGHVIVALL</sequence>
<dbReference type="NCBIfam" id="TIGR00229">
    <property type="entry name" value="sensory_box"/>
    <property type="match status" value="1"/>
</dbReference>
<dbReference type="SUPFAM" id="SSF55785">
    <property type="entry name" value="PYP-like sensor domain (PAS domain)"/>
    <property type="match status" value="1"/>
</dbReference>
<dbReference type="AlphaFoldDB" id="A0A9E8MVM5"/>
<dbReference type="SMART" id="SM00091">
    <property type="entry name" value="PAS"/>
    <property type="match status" value="1"/>
</dbReference>
<accession>A0A9E8MVM5</accession>
<dbReference type="InterPro" id="IPR000014">
    <property type="entry name" value="PAS"/>
</dbReference>
<name>A0A9E8MVM5_9FLAO</name>
<feature type="domain" description="PAS" evidence="1">
    <location>
        <begin position="5"/>
        <end position="75"/>
    </location>
</feature>
<dbReference type="CDD" id="cd00130">
    <property type="entry name" value="PAS"/>
    <property type="match status" value="1"/>
</dbReference>
<dbReference type="InterPro" id="IPR035965">
    <property type="entry name" value="PAS-like_dom_sf"/>
</dbReference>
<dbReference type="RefSeq" id="WP_267676065.1">
    <property type="nucleotide sequence ID" value="NZ_CP113088.1"/>
</dbReference>
<evidence type="ECO:0000259" key="1">
    <source>
        <dbReference type="PROSITE" id="PS50112"/>
    </source>
</evidence>
<keyword evidence="3" id="KW-1185">Reference proteome</keyword>
<dbReference type="GO" id="GO:0006355">
    <property type="term" value="P:regulation of DNA-templated transcription"/>
    <property type="evidence" value="ECO:0007669"/>
    <property type="project" value="InterPro"/>
</dbReference>
<organism evidence="2 3">
    <name type="scientific">Lacinutrix neustonica</name>
    <dbReference type="NCBI Taxonomy" id="2980107"/>
    <lineage>
        <taxon>Bacteria</taxon>
        <taxon>Pseudomonadati</taxon>
        <taxon>Bacteroidota</taxon>
        <taxon>Flavobacteriia</taxon>
        <taxon>Flavobacteriales</taxon>
        <taxon>Flavobacteriaceae</taxon>
        <taxon>Lacinutrix</taxon>
    </lineage>
</organism>
<dbReference type="Pfam" id="PF00989">
    <property type="entry name" value="PAS"/>
    <property type="match status" value="1"/>
</dbReference>
<gene>
    <name evidence="2" type="ORF">N7U66_15710</name>
</gene>
<dbReference type="PROSITE" id="PS50112">
    <property type="entry name" value="PAS"/>
    <property type="match status" value="1"/>
</dbReference>
<dbReference type="KEGG" id="lnu:N7U66_15710"/>
<protein>
    <submittedName>
        <fullName evidence="2">PAS domain S-box protein</fullName>
    </submittedName>
</protein>
<dbReference type="Gene3D" id="3.30.450.20">
    <property type="entry name" value="PAS domain"/>
    <property type="match status" value="1"/>
</dbReference>
<reference evidence="2" key="1">
    <citation type="submission" date="2022-11" db="EMBL/GenBank/DDBJ databases">
        <title>Lacinutrix neustonica HL-RS19T sp. nov., isolated from the surface microlayer sample of brackish Lake Shihwa.</title>
        <authorList>
            <person name="Choi J.Y."/>
            <person name="Hwang C.Y."/>
        </authorList>
    </citation>
    <scope>NUCLEOTIDE SEQUENCE</scope>
    <source>
        <strain evidence="2">HL-RS19</strain>
    </source>
</reference>
<dbReference type="Proteomes" id="UP001164705">
    <property type="component" value="Chromosome"/>
</dbReference>
<evidence type="ECO:0000313" key="3">
    <source>
        <dbReference type="Proteomes" id="UP001164705"/>
    </source>
</evidence>
<dbReference type="EMBL" id="CP113088">
    <property type="protein sequence ID" value="WAC01452.1"/>
    <property type="molecule type" value="Genomic_DNA"/>
</dbReference>
<dbReference type="InterPro" id="IPR013767">
    <property type="entry name" value="PAS_fold"/>
</dbReference>
<proteinExistence type="predicted"/>